<dbReference type="SUPFAM" id="SSF52980">
    <property type="entry name" value="Restriction endonuclease-like"/>
    <property type="match status" value="1"/>
</dbReference>
<dbReference type="EMBL" id="SNYO01000008">
    <property type="protein sequence ID" value="TDQ51685.1"/>
    <property type="molecule type" value="Genomic_DNA"/>
</dbReference>
<dbReference type="InterPro" id="IPR012296">
    <property type="entry name" value="Nuclease_put_TT1808"/>
</dbReference>
<dbReference type="OrthoDB" id="9799703at2"/>
<sequence length="189" mass="20465">MSAVTELASTAAYTVAELHAMPDDGRRRELIDGMLFVSPAPGWPHQEMALTLYTLLRAACPPELHVLAAPFAVTTSTVDEVQPDVIVCRYADLTRANLPVAPVLAAEVASRSTRLHDRNTKKAHYERLGVPSYWLLDPDGAGELEVLELDDAGRYVPTARAVGDEVVAATTPFPVTVSPARLLDGLRRP</sequence>
<dbReference type="RefSeq" id="WP_133828669.1">
    <property type="nucleotide sequence ID" value="NZ_BAABHR010000040.1"/>
</dbReference>
<accession>A0A4R6V141</accession>
<evidence type="ECO:0000259" key="1">
    <source>
        <dbReference type="Pfam" id="PF05685"/>
    </source>
</evidence>
<keyword evidence="2" id="KW-0378">Hydrolase</keyword>
<dbReference type="GO" id="GO:0004519">
    <property type="term" value="F:endonuclease activity"/>
    <property type="evidence" value="ECO:0007669"/>
    <property type="project" value="UniProtKB-KW"/>
</dbReference>
<comment type="caution">
    <text evidence="2">The sequence shown here is derived from an EMBL/GenBank/DDBJ whole genome shotgun (WGS) entry which is preliminary data.</text>
</comment>
<dbReference type="Gene3D" id="3.90.1570.10">
    <property type="entry name" value="tt1808, chain A"/>
    <property type="match status" value="1"/>
</dbReference>
<reference evidence="2 3" key="1">
    <citation type="submission" date="2019-03" db="EMBL/GenBank/DDBJ databases">
        <title>Genomic Encyclopedia of Type Strains, Phase IV (KMG-IV): sequencing the most valuable type-strain genomes for metagenomic binning, comparative biology and taxonomic classification.</title>
        <authorList>
            <person name="Goeker M."/>
        </authorList>
    </citation>
    <scope>NUCLEOTIDE SEQUENCE [LARGE SCALE GENOMIC DNA]</scope>
    <source>
        <strain evidence="2 3">DSM 45775</strain>
    </source>
</reference>
<dbReference type="InterPro" id="IPR008538">
    <property type="entry name" value="Uma2"/>
</dbReference>
<keyword evidence="2" id="KW-0255">Endonuclease</keyword>
<organism evidence="2 3">
    <name type="scientific">Actinomycetospora succinea</name>
    <dbReference type="NCBI Taxonomy" id="663603"/>
    <lineage>
        <taxon>Bacteria</taxon>
        <taxon>Bacillati</taxon>
        <taxon>Actinomycetota</taxon>
        <taxon>Actinomycetes</taxon>
        <taxon>Pseudonocardiales</taxon>
        <taxon>Pseudonocardiaceae</taxon>
        <taxon>Actinomycetospora</taxon>
    </lineage>
</organism>
<dbReference type="CDD" id="cd06260">
    <property type="entry name" value="DUF820-like"/>
    <property type="match status" value="1"/>
</dbReference>
<protein>
    <submittedName>
        <fullName evidence="2">Uma2 family endonuclease</fullName>
    </submittedName>
</protein>
<keyword evidence="3" id="KW-1185">Reference proteome</keyword>
<dbReference type="PANTHER" id="PTHR35400">
    <property type="entry name" value="SLR1083 PROTEIN"/>
    <property type="match status" value="1"/>
</dbReference>
<evidence type="ECO:0000313" key="2">
    <source>
        <dbReference type="EMBL" id="TDQ51685.1"/>
    </source>
</evidence>
<dbReference type="Proteomes" id="UP000295705">
    <property type="component" value="Unassembled WGS sequence"/>
</dbReference>
<dbReference type="InterPro" id="IPR011335">
    <property type="entry name" value="Restrct_endonuc-II-like"/>
</dbReference>
<evidence type="ECO:0000313" key="3">
    <source>
        <dbReference type="Proteomes" id="UP000295705"/>
    </source>
</evidence>
<proteinExistence type="predicted"/>
<gene>
    <name evidence="2" type="ORF">EV188_10845</name>
</gene>
<feature type="domain" description="Putative restriction endonuclease" evidence="1">
    <location>
        <begin position="16"/>
        <end position="174"/>
    </location>
</feature>
<dbReference type="PANTHER" id="PTHR35400:SF3">
    <property type="entry name" value="SLL1072 PROTEIN"/>
    <property type="match status" value="1"/>
</dbReference>
<dbReference type="AlphaFoldDB" id="A0A4R6V141"/>
<dbReference type="Pfam" id="PF05685">
    <property type="entry name" value="Uma2"/>
    <property type="match status" value="1"/>
</dbReference>
<keyword evidence="2" id="KW-0540">Nuclease</keyword>
<name>A0A4R6V141_9PSEU</name>